<feature type="compositionally biased region" description="Polar residues" evidence="1">
    <location>
        <begin position="384"/>
        <end position="395"/>
    </location>
</feature>
<name>A0A9W8AIF8_9FUNG</name>
<feature type="compositionally biased region" description="Polar residues" evidence="1">
    <location>
        <begin position="190"/>
        <end position="205"/>
    </location>
</feature>
<feature type="region of interest" description="Disordered" evidence="1">
    <location>
        <begin position="85"/>
        <end position="143"/>
    </location>
</feature>
<feature type="compositionally biased region" description="Low complexity" evidence="1">
    <location>
        <begin position="120"/>
        <end position="139"/>
    </location>
</feature>
<dbReference type="AlphaFoldDB" id="A0A9W8AIF8"/>
<comment type="caution">
    <text evidence="2">The sequence shown here is derived from an EMBL/GenBank/DDBJ whole genome shotgun (WGS) entry which is preliminary data.</text>
</comment>
<keyword evidence="3" id="KW-1185">Reference proteome</keyword>
<sequence length="436" mass="46335">MGYEGYQSPIRLFVDIQMHPQHPKVSPWYEIDILGGNIEEDKSYVLQSVKNQIRAVVNAEHPVLSHLVPKIVEATKSVLAQVSRSREQSDKFQAGISPSDRPSVFHRPSSQGTISDGHSIDSTPSISIPVPSLSPLRSPTGSVSSLLPTPEYGYISRSLGSYLPFRYGSSKLRQSIVPGELSSSDDSDSPTQQFSKSLESATSFPNPLGGSSRRGSLQASSHLLPPSMGHSIESRQRSAPVPLVSSTSGENLRQPWPHHTSRLTAPGSPLPTGEGGLVHSGASSKGNSSGTSEGSLHLLTDARSPPPHGRINRPLATHTVPSMVTQTLKKSAKAKAPGVITTTNATPVAMPPSGNTLADADFPSQIESHYGVEAWEAQRDSMVPSSVSQGLSGPISTIGHESESNHPFAALSGSKFSDFEYSTEGDDGDGYDFADD</sequence>
<evidence type="ECO:0000313" key="2">
    <source>
        <dbReference type="EMBL" id="KAJ1952951.1"/>
    </source>
</evidence>
<dbReference type="Proteomes" id="UP001150925">
    <property type="component" value="Unassembled WGS sequence"/>
</dbReference>
<gene>
    <name evidence="2" type="ORF">IWQ62_006104</name>
</gene>
<dbReference type="EMBL" id="JANBPY010003030">
    <property type="protein sequence ID" value="KAJ1952951.1"/>
    <property type="molecule type" value="Genomic_DNA"/>
</dbReference>
<organism evidence="2 3">
    <name type="scientific">Dispira parvispora</name>
    <dbReference type="NCBI Taxonomy" id="1520584"/>
    <lineage>
        <taxon>Eukaryota</taxon>
        <taxon>Fungi</taxon>
        <taxon>Fungi incertae sedis</taxon>
        <taxon>Zoopagomycota</taxon>
        <taxon>Kickxellomycotina</taxon>
        <taxon>Dimargaritomycetes</taxon>
        <taxon>Dimargaritales</taxon>
        <taxon>Dimargaritaceae</taxon>
        <taxon>Dispira</taxon>
    </lineage>
</organism>
<feature type="compositionally biased region" description="Polar residues" evidence="1">
    <location>
        <begin position="281"/>
        <end position="294"/>
    </location>
</feature>
<feature type="region of interest" description="Disordered" evidence="1">
    <location>
        <begin position="384"/>
        <end position="409"/>
    </location>
</feature>
<evidence type="ECO:0000313" key="3">
    <source>
        <dbReference type="Proteomes" id="UP001150925"/>
    </source>
</evidence>
<proteinExistence type="predicted"/>
<feature type="non-terminal residue" evidence="2">
    <location>
        <position position="436"/>
    </location>
</feature>
<accession>A0A9W8AIF8</accession>
<evidence type="ECO:0000256" key="1">
    <source>
        <dbReference type="SAM" id="MobiDB-lite"/>
    </source>
</evidence>
<feature type="region of interest" description="Disordered" evidence="1">
    <location>
        <begin position="177"/>
        <end position="320"/>
    </location>
</feature>
<protein>
    <submittedName>
        <fullName evidence="2">Uncharacterized protein</fullName>
    </submittedName>
</protein>
<reference evidence="2" key="1">
    <citation type="submission" date="2022-07" db="EMBL/GenBank/DDBJ databases">
        <title>Phylogenomic reconstructions and comparative analyses of Kickxellomycotina fungi.</title>
        <authorList>
            <person name="Reynolds N.K."/>
            <person name="Stajich J.E."/>
            <person name="Barry K."/>
            <person name="Grigoriev I.V."/>
            <person name="Crous P."/>
            <person name="Smith M.E."/>
        </authorList>
    </citation>
    <scope>NUCLEOTIDE SEQUENCE</scope>
    <source>
        <strain evidence="2">RSA 1196</strain>
    </source>
</reference>